<proteinExistence type="inferred from homology"/>
<dbReference type="InterPro" id="IPR000468">
    <property type="entry name" value="Barstar"/>
</dbReference>
<dbReference type="OrthoDB" id="5184890at2"/>
<dbReference type="Gene3D" id="3.30.370.10">
    <property type="entry name" value="Barstar-like"/>
    <property type="match status" value="1"/>
</dbReference>
<organism evidence="3 4">
    <name type="scientific">Streptomyces klenkii</name>
    <dbReference type="NCBI Taxonomy" id="1420899"/>
    <lineage>
        <taxon>Bacteria</taxon>
        <taxon>Bacillati</taxon>
        <taxon>Actinomycetota</taxon>
        <taxon>Actinomycetes</taxon>
        <taxon>Kitasatosporales</taxon>
        <taxon>Streptomycetaceae</taxon>
        <taxon>Streptomyces</taxon>
    </lineage>
</organism>
<comment type="similarity">
    <text evidence="1">Belongs to the barstar family.</text>
</comment>
<name>A0A3B0BRX3_9ACTN</name>
<dbReference type="RefSeq" id="WP_120754037.1">
    <property type="nucleotide sequence ID" value="NZ_JBFADQ010000053.1"/>
</dbReference>
<evidence type="ECO:0000313" key="4">
    <source>
        <dbReference type="Proteomes" id="UP000270343"/>
    </source>
</evidence>
<dbReference type="InterPro" id="IPR035905">
    <property type="entry name" value="Barstar-like_sf"/>
</dbReference>
<comment type="caution">
    <text evidence="3">The sequence shown here is derived from an EMBL/GenBank/DDBJ whole genome shotgun (WGS) entry which is preliminary data.</text>
</comment>
<protein>
    <recommendedName>
        <fullName evidence="2">Barstar (barnase inhibitor) domain-containing protein</fullName>
    </recommendedName>
</protein>
<dbReference type="EMBL" id="RBAM01000003">
    <property type="protein sequence ID" value="RKN75154.1"/>
    <property type="molecule type" value="Genomic_DNA"/>
</dbReference>
<evidence type="ECO:0000259" key="2">
    <source>
        <dbReference type="Pfam" id="PF01337"/>
    </source>
</evidence>
<reference evidence="3 4" key="1">
    <citation type="journal article" date="2015" name="Antonie Van Leeuwenhoek">
        <title>Streptomyces klenkii sp. nov., isolated from deep marine sediment.</title>
        <authorList>
            <person name="Veyisoglu A."/>
            <person name="Sahin N."/>
        </authorList>
    </citation>
    <scope>NUCLEOTIDE SEQUENCE [LARGE SCALE GENOMIC DNA]</scope>
    <source>
        <strain evidence="3 4">KCTC 29202</strain>
    </source>
</reference>
<keyword evidence="4" id="KW-1185">Reference proteome</keyword>
<dbReference type="SUPFAM" id="SSF52038">
    <property type="entry name" value="Barstar-related"/>
    <property type="match status" value="1"/>
</dbReference>
<sequence>MTDLLPAPGLTGLLLGTTPPGVYRLPPADTAPRVMALAAEADWRGATLHLGGVTTKTAFMDRCATDLELPDWFGRNWDALADCLTDLSWWREEGKARGFLVLAEEWAAFRKAASREARTAEAVFGDAVDYWAEAESPLAVLLG</sequence>
<dbReference type="CDD" id="cd05141">
    <property type="entry name" value="Barstar_evA4336-like"/>
    <property type="match status" value="1"/>
</dbReference>
<dbReference type="Proteomes" id="UP000270343">
    <property type="component" value="Unassembled WGS sequence"/>
</dbReference>
<evidence type="ECO:0000256" key="1">
    <source>
        <dbReference type="ARBA" id="ARBA00006845"/>
    </source>
</evidence>
<evidence type="ECO:0000313" key="3">
    <source>
        <dbReference type="EMBL" id="RKN75154.1"/>
    </source>
</evidence>
<dbReference type="AlphaFoldDB" id="A0A3B0BRX3"/>
<gene>
    <name evidence="3" type="ORF">D7231_06730</name>
</gene>
<dbReference type="Pfam" id="PF01337">
    <property type="entry name" value="Barstar"/>
    <property type="match status" value="1"/>
</dbReference>
<accession>A0A3B0BRX3</accession>
<feature type="domain" description="Barstar (barnase inhibitor)" evidence="2">
    <location>
        <begin position="46"/>
        <end position="142"/>
    </location>
</feature>